<dbReference type="InterPro" id="IPR036690">
    <property type="entry name" value="Fdx_antiC-bd_sf"/>
</dbReference>
<feature type="domain" description="B5" evidence="19">
    <location>
        <begin position="417"/>
        <end position="492"/>
    </location>
</feature>
<dbReference type="InterPro" id="IPR004532">
    <property type="entry name" value="Phe-tRNA-ligase_IIc_bsu_bact"/>
</dbReference>
<dbReference type="PROSITE" id="PS51483">
    <property type="entry name" value="B5"/>
    <property type="match status" value="1"/>
</dbReference>
<dbReference type="InterPro" id="IPR009061">
    <property type="entry name" value="DNA-bd_dom_put_sf"/>
</dbReference>
<dbReference type="InterPro" id="IPR005146">
    <property type="entry name" value="B3/B4_tRNA-bd"/>
</dbReference>
<dbReference type="SUPFAM" id="SSF50249">
    <property type="entry name" value="Nucleic acid-binding proteins"/>
    <property type="match status" value="1"/>
</dbReference>
<evidence type="ECO:0000256" key="15">
    <source>
        <dbReference type="HAMAP-Rule" id="MF_00283"/>
    </source>
</evidence>
<evidence type="ECO:0000256" key="1">
    <source>
        <dbReference type="ARBA" id="ARBA00004496"/>
    </source>
</evidence>
<dbReference type="PANTHER" id="PTHR10947">
    <property type="entry name" value="PHENYLALANYL-TRNA SYNTHETASE BETA CHAIN AND LEUCINE-RICH REPEAT-CONTAINING PROTEIN 47"/>
    <property type="match status" value="1"/>
</dbReference>
<comment type="caution">
    <text evidence="20">The sequence shown here is derived from an EMBL/GenBank/DDBJ whole genome shotgun (WGS) entry which is preliminary data.</text>
</comment>
<evidence type="ECO:0000256" key="13">
    <source>
        <dbReference type="ARBA" id="ARBA00023146"/>
    </source>
</evidence>
<dbReference type="AlphaFoldDB" id="A0A7Z0IHM4"/>
<dbReference type="HAMAP" id="MF_00283">
    <property type="entry name" value="Phe_tRNA_synth_beta1"/>
    <property type="match status" value="1"/>
</dbReference>
<evidence type="ECO:0000256" key="8">
    <source>
        <dbReference type="ARBA" id="ARBA00022741"/>
    </source>
</evidence>
<dbReference type="Pfam" id="PF03147">
    <property type="entry name" value="FDX-ACB"/>
    <property type="match status" value="1"/>
</dbReference>
<reference evidence="20 21" key="1">
    <citation type="submission" date="2020-07" db="EMBL/GenBank/DDBJ databases">
        <title>Sequencing the genomes of 1000 actinobacteria strains.</title>
        <authorList>
            <person name="Klenk H.-P."/>
        </authorList>
    </citation>
    <scope>NUCLEOTIDE SEQUENCE [LARGE SCALE GENOMIC DNA]</scope>
    <source>
        <strain evidence="20 21">DSM 26341</strain>
    </source>
</reference>
<dbReference type="PANTHER" id="PTHR10947:SF0">
    <property type="entry name" value="PHENYLALANINE--TRNA LIGASE BETA SUBUNIT"/>
    <property type="match status" value="1"/>
</dbReference>
<evidence type="ECO:0000256" key="16">
    <source>
        <dbReference type="PROSITE-ProRule" id="PRU00209"/>
    </source>
</evidence>
<dbReference type="Pfam" id="PF03483">
    <property type="entry name" value="B3_4"/>
    <property type="match status" value="1"/>
</dbReference>
<keyword evidence="7 15" id="KW-0479">Metal-binding</keyword>
<proteinExistence type="inferred from homology"/>
<dbReference type="SMART" id="SM00874">
    <property type="entry name" value="B5"/>
    <property type="match status" value="1"/>
</dbReference>
<comment type="subunit">
    <text evidence="3 15">Tetramer of two alpha and two beta subunits.</text>
</comment>
<dbReference type="GO" id="GO:0005524">
    <property type="term" value="F:ATP binding"/>
    <property type="evidence" value="ECO:0007669"/>
    <property type="project" value="UniProtKB-UniRule"/>
</dbReference>
<dbReference type="Pfam" id="PF03484">
    <property type="entry name" value="B5"/>
    <property type="match status" value="1"/>
</dbReference>
<comment type="similarity">
    <text evidence="2 15">Belongs to the phenylalanyl-tRNA synthetase beta subunit family. Type 1 subfamily.</text>
</comment>
<dbReference type="InterPro" id="IPR002547">
    <property type="entry name" value="tRNA-bd_dom"/>
</dbReference>
<dbReference type="InterPro" id="IPR045864">
    <property type="entry name" value="aa-tRNA-synth_II/BPL/LPL"/>
</dbReference>
<keyword evidence="4 15" id="KW-0963">Cytoplasm</keyword>
<keyword evidence="11 16" id="KW-0694">RNA-binding</keyword>
<dbReference type="SUPFAM" id="SSF55681">
    <property type="entry name" value="Class II aaRS and biotin synthetases"/>
    <property type="match status" value="1"/>
</dbReference>
<dbReference type="SUPFAM" id="SSF46955">
    <property type="entry name" value="Putative DNA-binding domain"/>
    <property type="match status" value="1"/>
</dbReference>
<evidence type="ECO:0000256" key="6">
    <source>
        <dbReference type="ARBA" id="ARBA00022598"/>
    </source>
</evidence>
<dbReference type="Pfam" id="PF01588">
    <property type="entry name" value="tRNA_bind"/>
    <property type="match status" value="1"/>
</dbReference>
<evidence type="ECO:0000256" key="14">
    <source>
        <dbReference type="ARBA" id="ARBA00049255"/>
    </source>
</evidence>
<evidence type="ECO:0000313" key="21">
    <source>
        <dbReference type="Proteomes" id="UP000539111"/>
    </source>
</evidence>
<dbReference type="InterPro" id="IPR033714">
    <property type="entry name" value="tRNA_bind_bactPheRS"/>
</dbReference>
<dbReference type="GO" id="GO:0000287">
    <property type="term" value="F:magnesium ion binding"/>
    <property type="evidence" value="ECO:0007669"/>
    <property type="project" value="UniProtKB-UniRule"/>
</dbReference>
<keyword evidence="10 15" id="KW-0460">Magnesium</keyword>
<feature type="domain" description="TRNA-binding" evidence="17">
    <location>
        <begin position="42"/>
        <end position="156"/>
    </location>
</feature>
<dbReference type="InterPro" id="IPR020825">
    <property type="entry name" value="Phe-tRNA_synthase-like_B3/B4"/>
</dbReference>
<dbReference type="RefSeq" id="WP_237249007.1">
    <property type="nucleotide sequence ID" value="NZ_JAJTWV010000044.1"/>
</dbReference>
<keyword evidence="13 15" id="KW-0030">Aminoacyl-tRNA synthetase</keyword>
<comment type="cofactor">
    <cofactor evidence="15">
        <name>Mg(2+)</name>
        <dbReference type="ChEBI" id="CHEBI:18420"/>
    </cofactor>
    <text evidence="15">Binds 2 magnesium ions per tetramer.</text>
</comment>
<evidence type="ECO:0000256" key="12">
    <source>
        <dbReference type="ARBA" id="ARBA00022917"/>
    </source>
</evidence>
<dbReference type="CDD" id="cd02796">
    <property type="entry name" value="tRNA_bind_bactPheRS"/>
    <property type="match status" value="1"/>
</dbReference>
<organism evidence="20 21">
    <name type="scientific">Spelaeicoccus albus</name>
    <dbReference type="NCBI Taxonomy" id="1280376"/>
    <lineage>
        <taxon>Bacteria</taxon>
        <taxon>Bacillati</taxon>
        <taxon>Actinomycetota</taxon>
        <taxon>Actinomycetes</taxon>
        <taxon>Micrococcales</taxon>
        <taxon>Brevibacteriaceae</taxon>
        <taxon>Spelaeicoccus</taxon>
    </lineage>
</organism>
<dbReference type="SUPFAM" id="SSF56037">
    <property type="entry name" value="PheT/TilS domain"/>
    <property type="match status" value="1"/>
</dbReference>
<dbReference type="Gene3D" id="3.30.56.10">
    <property type="match status" value="2"/>
</dbReference>
<dbReference type="CDD" id="cd00769">
    <property type="entry name" value="PheRS_beta_core"/>
    <property type="match status" value="1"/>
</dbReference>
<dbReference type="Pfam" id="PF17759">
    <property type="entry name" value="tRNA_synthFbeta"/>
    <property type="match status" value="1"/>
</dbReference>
<evidence type="ECO:0000256" key="4">
    <source>
        <dbReference type="ARBA" id="ARBA00022490"/>
    </source>
</evidence>
<feature type="binding site" evidence="15">
    <location>
        <position position="476"/>
    </location>
    <ligand>
        <name>Mg(2+)</name>
        <dbReference type="ChEBI" id="CHEBI:18420"/>
        <note>shared with alpha subunit</note>
    </ligand>
</feature>
<dbReference type="Gene3D" id="3.50.40.10">
    <property type="entry name" value="Phenylalanyl-trna Synthetase, Chain B, domain 3"/>
    <property type="match status" value="1"/>
</dbReference>
<dbReference type="InterPro" id="IPR005121">
    <property type="entry name" value="Fdx_antiC-bd"/>
</dbReference>
<accession>A0A7Z0IHM4</accession>
<evidence type="ECO:0000256" key="10">
    <source>
        <dbReference type="ARBA" id="ARBA00022842"/>
    </source>
</evidence>
<protein>
    <recommendedName>
        <fullName evidence="15">Phenylalanine--tRNA ligase beta subunit</fullName>
        <ecNumber evidence="15">6.1.1.20</ecNumber>
    </recommendedName>
    <alternativeName>
        <fullName evidence="15">Phenylalanyl-tRNA synthetase beta subunit</fullName>
        <shortName evidence="15">PheRS</shortName>
    </alternativeName>
</protein>
<dbReference type="SUPFAM" id="SSF54991">
    <property type="entry name" value="Anticodon-binding domain of PheRS"/>
    <property type="match status" value="1"/>
</dbReference>
<keyword evidence="6 15" id="KW-0436">Ligase</keyword>
<evidence type="ECO:0000256" key="11">
    <source>
        <dbReference type="ARBA" id="ARBA00022884"/>
    </source>
</evidence>
<keyword evidence="8 15" id="KW-0547">Nucleotide-binding</keyword>
<dbReference type="SMART" id="SM00896">
    <property type="entry name" value="FDX-ACB"/>
    <property type="match status" value="1"/>
</dbReference>
<keyword evidence="5 16" id="KW-0820">tRNA-binding</keyword>
<dbReference type="PROSITE" id="PS51447">
    <property type="entry name" value="FDX_ACB"/>
    <property type="match status" value="1"/>
</dbReference>
<evidence type="ECO:0000259" key="19">
    <source>
        <dbReference type="PROSITE" id="PS51483"/>
    </source>
</evidence>
<dbReference type="PROSITE" id="PS50886">
    <property type="entry name" value="TRBD"/>
    <property type="match status" value="1"/>
</dbReference>
<dbReference type="Gene3D" id="3.30.70.380">
    <property type="entry name" value="Ferrodoxin-fold anticodon-binding domain"/>
    <property type="match status" value="1"/>
</dbReference>
<dbReference type="FunFam" id="3.30.70.380:FF:000001">
    <property type="entry name" value="Phenylalanine--tRNA ligase beta subunit"/>
    <property type="match status" value="1"/>
</dbReference>
<dbReference type="GO" id="GO:0009328">
    <property type="term" value="C:phenylalanine-tRNA ligase complex"/>
    <property type="evidence" value="ECO:0007669"/>
    <property type="project" value="TreeGrafter"/>
</dbReference>
<feature type="binding site" evidence="15">
    <location>
        <position position="479"/>
    </location>
    <ligand>
        <name>Mg(2+)</name>
        <dbReference type="ChEBI" id="CHEBI:18420"/>
        <note>shared with alpha subunit</note>
    </ligand>
</feature>
<evidence type="ECO:0000256" key="7">
    <source>
        <dbReference type="ARBA" id="ARBA00022723"/>
    </source>
</evidence>
<dbReference type="EC" id="6.1.1.20" evidence="15"/>
<comment type="subcellular location">
    <subcellularLocation>
        <location evidence="1 15">Cytoplasm</location>
    </subcellularLocation>
</comment>
<keyword evidence="21" id="KW-1185">Reference proteome</keyword>
<dbReference type="InterPro" id="IPR012340">
    <property type="entry name" value="NA-bd_OB-fold"/>
</dbReference>
<evidence type="ECO:0000256" key="9">
    <source>
        <dbReference type="ARBA" id="ARBA00022840"/>
    </source>
</evidence>
<evidence type="ECO:0000259" key="18">
    <source>
        <dbReference type="PROSITE" id="PS51447"/>
    </source>
</evidence>
<dbReference type="InterPro" id="IPR041616">
    <property type="entry name" value="PheRS_beta_core"/>
</dbReference>
<dbReference type="Gene3D" id="3.30.930.10">
    <property type="entry name" value="Bira Bifunctional Protein, Domain 2"/>
    <property type="match status" value="1"/>
</dbReference>
<gene>
    <name evidence="15" type="primary">pheT</name>
    <name evidence="20" type="ORF">BJY26_002154</name>
</gene>
<dbReference type="Gene3D" id="2.40.50.140">
    <property type="entry name" value="Nucleic acid-binding proteins"/>
    <property type="match status" value="1"/>
</dbReference>
<dbReference type="GO" id="GO:0000049">
    <property type="term" value="F:tRNA binding"/>
    <property type="evidence" value="ECO:0007669"/>
    <property type="project" value="UniProtKB-UniRule"/>
</dbReference>
<feature type="domain" description="FDX-ACB" evidence="18">
    <location>
        <begin position="744"/>
        <end position="837"/>
    </location>
</feature>
<evidence type="ECO:0000259" key="17">
    <source>
        <dbReference type="PROSITE" id="PS50886"/>
    </source>
</evidence>
<evidence type="ECO:0000256" key="2">
    <source>
        <dbReference type="ARBA" id="ARBA00008653"/>
    </source>
</evidence>
<evidence type="ECO:0000256" key="5">
    <source>
        <dbReference type="ARBA" id="ARBA00022555"/>
    </source>
</evidence>
<feature type="binding site" evidence="15">
    <location>
        <position position="470"/>
    </location>
    <ligand>
        <name>Mg(2+)</name>
        <dbReference type="ChEBI" id="CHEBI:18420"/>
        <note>shared with alpha subunit</note>
    </ligand>
</feature>
<evidence type="ECO:0000313" key="20">
    <source>
        <dbReference type="EMBL" id="NYI67848.1"/>
    </source>
</evidence>
<dbReference type="InterPro" id="IPR005147">
    <property type="entry name" value="tRNA_synthase_B5-dom"/>
</dbReference>
<name>A0A7Z0IHM4_9MICO</name>
<dbReference type="SMART" id="SM00873">
    <property type="entry name" value="B3_4"/>
    <property type="match status" value="1"/>
</dbReference>
<dbReference type="GO" id="GO:0004826">
    <property type="term" value="F:phenylalanine-tRNA ligase activity"/>
    <property type="evidence" value="ECO:0007669"/>
    <property type="project" value="UniProtKB-UniRule"/>
</dbReference>
<keyword evidence="12 15" id="KW-0648">Protein biosynthesis</keyword>
<evidence type="ECO:0000256" key="3">
    <source>
        <dbReference type="ARBA" id="ARBA00011209"/>
    </source>
</evidence>
<sequence length="839" mass="89538">MNWLADLVPGATELSATKAGDAERLAAELASIGLEEEELFGPEITGPLVVARVLELEPEKHSNGKTVNWCRVDTGEAEPRGIVCGAHNFAAGDLVVAALPGAVLPGDFRIAARKTYGHVSDGMICSARELGLGDDHDGIIVLADLGLSGEAGDDATVLLGLDQHTLDVNVTPDRGYEYSIRGVAREYAGLKGIPFTDPAAVDVPDAASLPDAVAVTLADDAPIHDVPGCDRFAVRIVRGLDATTPTPYWMRHRLLQAGMRSISLIVDVTNYVMLETGQPLHGYDADLLHGGITVRRARSGETLTTLDDKTRTLDPEDLLITDSGGDRILGMAGVMGGADTEVGDDTSAVAIEAAHFEPVTVARTSRRHRLSSEASRRYERGVDHALAPHAAELAVRLLVRYGGGSADDAATDVDERIPAAPVRMALGLPAAIVGVDYSEDDVVRLLEATGTRVEREGDELALTAPSWRQDLVRPVDYVEEVARLGGYSSIPSVLPSARKGTGLTASQRYRRNASNLLADLGITEVLTYPFTSAGRHDDFQLDSDDPRRFNFRLANPIADDQPLMRTSLLATLVDAAVRNIGRGNKDVAVFETGLVTVPVERTVRKAPRYAPGYFPSDDERAAVFDAVPPQPRHLAAVLTGRLDAAGWWGPGRPADAHDAIELTRRLAGVAGVDAIVESADRAPFHPGRCARVTLPSGAEFGYAGELHPKVCESLDLPARTVAFEVNLDVVTAEPSATKDTGVLSTYPAATQDIALIVGRDVPAAHVTEALRDGAGDLLETVHLFDLYEGEQVGEYRKSLAYRLTFRAPDRTLTADEATRARQAAAEQAIARFGAEVRGA</sequence>
<comment type="catalytic activity">
    <reaction evidence="14 15">
        <text>tRNA(Phe) + L-phenylalanine + ATP = L-phenylalanyl-tRNA(Phe) + AMP + diphosphate + H(+)</text>
        <dbReference type="Rhea" id="RHEA:19413"/>
        <dbReference type="Rhea" id="RHEA-COMP:9668"/>
        <dbReference type="Rhea" id="RHEA-COMP:9699"/>
        <dbReference type="ChEBI" id="CHEBI:15378"/>
        <dbReference type="ChEBI" id="CHEBI:30616"/>
        <dbReference type="ChEBI" id="CHEBI:33019"/>
        <dbReference type="ChEBI" id="CHEBI:58095"/>
        <dbReference type="ChEBI" id="CHEBI:78442"/>
        <dbReference type="ChEBI" id="CHEBI:78531"/>
        <dbReference type="ChEBI" id="CHEBI:456215"/>
        <dbReference type="EC" id="6.1.1.20"/>
    </reaction>
</comment>
<dbReference type="InterPro" id="IPR045060">
    <property type="entry name" value="Phe-tRNA-ligase_IIc_bsu"/>
</dbReference>
<dbReference type="GO" id="GO:0006432">
    <property type="term" value="P:phenylalanyl-tRNA aminoacylation"/>
    <property type="evidence" value="ECO:0007669"/>
    <property type="project" value="UniProtKB-UniRule"/>
</dbReference>
<dbReference type="EMBL" id="JACBZP010000001">
    <property type="protein sequence ID" value="NYI67848.1"/>
    <property type="molecule type" value="Genomic_DNA"/>
</dbReference>
<feature type="binding site" evidence="15">
    <location>
        <position position="480"/>
    </location>
    <ligand>
        <name>Mg(2+)</name>
        <dbReference type="ChEBI" id="CHEBI:18420"/>
        <note>shared with alpha subunit</note>
    </ligand>
</feature>
<dbReference type="Proteomes" id="UP000539111">
    <property type="component" value="Unassembled WGS sequence"/>
</dbReference>
<dbReference type="NCBIfam" id="TIGR00472">
    <property type="entry name" value="pheT_bact"/>
    <property type="match status" value="1"/>
</dbReference>
<keyword evidence="9 15" id="KW-0067">ATP-binding</keyword>